<proteinExistence type="predicted"/>
<keyword evidence="3" id="KW-1185">Reference proteome</keyword>
<dbReference type="EMBL" id="SLXA01000001">
    <property type="protein sequence ID" value="TCO86525.1"/>
    <property type="molecule type" value="Genomic_DNA"/>
</dbReference>
<feature type="transmembrane region" description="Helical" evidence="1">
    <location>
        <begin position="99"/>
        <end position="124"/>
    </location>
</feature>
<dbReference type="OrthoDB" id="9799095at2"/>
<dbReference type="AlphaFoldDB" id="A0A4R2LJC8"/>
<evidence type="ECO:0000313" key="3">
    <source>
        <dbReference type="Proteomes" id="UP000295711"/>
    </source>
</evidence>
<dbReference type="InterPro" id="IPR014535">
    <property type="entry name" value="Hpre_diP_synt_I"/>
</dbReference>
<gene>
    <name evidence="2" type="ORF">EV212_101315</name>
</gene>
<dbReference type="RefSeq" id="WP_132087832.1">
    <property type="nucleotide sequence ID" value="NZ_JANKAQ010000002.1"/>
</dbReference>
<protein>
    <submittedName>
        <fullName evidence="2">Heptaprenyl diphosphate synthase</fullName>
    </submittedName>
</protein>
<organism evidence="2 3">
    <name type="scientific">Frisingicoccus caecimuris</name>
    <dbReference type="NCBI Taxonomy" id="1796636"/>
    <lineage>
        <taxon>Bacteria</taxon>
        <taxon>Bacillati</taxon>
        <taxon>Bacillota</taxon>
        <taxon>Clostridia</taxon>
        <taxon>Lachnospirales</taxon>
        <taxon>Lachnospiraceae</taxon>
        <taxon>Frisingicoccus</taxon>
    </lineage>
</organism>
<dbReference type="PIRSF" id="PIRSF027391">
    <property type="entry name" value="Hpre_diP_synt_I"/>
    <property type="match status" value="1"/>
</dbReference>
<sequence>MSKKVAMAGMFTALAMILSYVEVLIPISLGVPGMKLGLANLVVVVALYTMGAPMAFAVSMIRILLVSVTFGSLAAMLYSLAGGILSFCGMMLLKKIPNFSMVGVSVAGGILHNIGQLAVAMAVVENIHLISYLPPLLVAGTVTGMLIGIVSNQVVPRIKHVIK</sequence>
<name>A0A4R2LJC8_9FIRM</name>
<reference evidence="2 3" key="1">
    <citation type="submission" date="2019-03" db="EMBL/GenBank/DDBJ databases">
        <title>Genomic Encyclopedia of Type Strains, Phase IV (KMG-IV): sequencing the most valuable type-strain genomes for metagenomic binning, comparative biology and taxonomic classification.</title>
        <authorList>
            <person name="Goeker M."/>
        </authorList>
    </citation>
    <scope>NUCLEOTIDE SEQUENCE [LARGE SCALE GENOMIC DNA]</scope>
    <source>
        <strain evidence="2 3">DSM 28559</strain>
    </source>
</reference>
<feature type="transmembrane region" description="Helical" evidence="1">
    <location>
        <begin position="63"/>
        <end position="87"/>
    </location>
</feature>
<evidence type="ECO:0000256" key="1">
    <source>
        <dbReference type="SAM" id="Phobius"/>
    </source>
</evidence>
<feature type="transmembrane region" description="Helical" evidence="1">
    <location>
        <begin position="37"/>
        <end position="57"/>
    </location>
</feature>
<feature type="transmembrane region" description="Helical" evidence="1">
    <location>
        <begin position="6"/>
        <end position="25"/>
    </location>
</feature>
<keyword evidence="1" id="KW-0812">Transmembrane</keyword>
<comment type="caution">
    <text evidence="2">The sequence shown here is derived from an EMBL/GenBank/DDBJ whole genome shotgun (WGS) entry which is preliminary data.</text>
</comment>
<dbReference type="Pfam" id="PF07456">
    <property type="entry name" value="Hpre_diP_synt_I"/>
    <property type="match status" value="1"/>
</dbReference>
<keyword evidence="1" id="KW-1133">Transmembrane helix</keyword>
<feature type="transmembrane region" description="Helical" evidence="1">
    <location>
        <begin position="136"/>
        <end position="155"/>
    </location>
</feature>
<keyword evidence="1" id="KW-0472">Membrane</keyword>
<dbReference type="InterPro" id="IPR010898">
    <property type="entry name" value="Hpre_diP_synth_I"/>
</dbReference>
<accession>A0A4R2LJC8</accession>
<dbReference type="Proteomes" id="UP000295711">
    <property type="component" value="Unassembled WGS sequence"/>
</dbReference>
<evidence type="ECO:0000313" key="2">
    <source>
        <dbReference type="EMBL" id="TCO86525.1"/>
    </source>
</evidence>
<dbReference type="Gene3D" id="1.10.1760.20">
    <property type="match status" value="1"/>
</dbReference>